<dbReference type="PROSITE" id="PS50111">
    <property type="entry name" value="CHEMOTAXIS_TRANSDUC_2"/>
    <property type="match status" value="1"/>
</dbReference>
<feature type="transmembrane region" description="Helical" evidence="8">
    <location>
        <begin position="7"/>
        <end position="29"/>
    </location>
</feature>
<proteinExistence type="inferred from homology"/>
<feature type="transmembrane region" description="Helical" evidence="8">
    <location>
        <begin position="268"/>
        <end position="288"/>
    </location>
</feature>
<dbReference type="SMART" id="SM00304">
    <property type="entry name" value="HAMP"/>
    <property type="match status" value="1"/>
</dbReference>
<dbReference type="SMART" id="SM00283">
    <property type="entry name" value="MA"/>
    <property type="match status" value="1"/>
</dbReference>
<evidence type="ECO:0000256" key="1">
    <source>
        <dbReference type="ARBA" id="ARBA00004141"/>
    </source>
</evidence>
<evidence type="ECO:0000259" key="9">
    <source>
        <dbReference type="PROSITE" id="PS50111"/>
    </source>
</evidence>
<dbReference type="EMBL" id="QUOU01000001">
    <property type="protein sequence ID" value="REL25295.1"/>
    <property type="molecule type" value="Genomic_DNA"/>
</dbReference>
<dbReference type="PANTHER" id="PTHR32089:SF119">
    <property type="entry name" value="METHYL-ACCEPTING CHEMOTAXIS PROTEIN CTPL"/>
    <property type="match status" value="1"/>
</dbReference>
<keyword evidence="4 8" id="KW-0472">Membrane</keyword>
<dbReference type="Pfam" id="PF00015">
    <property type="entry name" value="MCPsignal"/>
    <property type="match status" value="1"/>
</dbReference>
<dbReference type="FunFam" id="1.10.287.950:FF:000001">
    <property type="entry name" value="Methyl-accepting chemotaxis sensory transducer"/>
    <property type="match status" value="1"/>
</dbReference>
<dbReference type="GO" id="GO:0007165">
    <property type="term" value="P:signal transduction"/>
    <property type="evidence" value="ECO:0007669"/>
    <property type="project" value="UniProtKB-KW"/>
</dbReference>
<dbReference type="Proteomes" id="UP000256478">
    <property type="component" value="Unassembled WGS sequence"/>
</dbReference>
<dbReference type="RefSeq" id="WP_116006457.1">
    <property type="nucleotide sequence ID" value="NZ_QUOU01000001.1"/>
</dbReference>
<dbReference type="SMART" id="SM01358">
    <property type="entry name" value="HBM"/>
    <property type="match status" value="1"/>
</dbReference>
<comment type="similarity">
    <text evidence="6">Belongs to the methyl-accepting chemotaxis (MCP) protein family.</text>
</comment>
<evidence type="ECO:0000256" key="4">
    <source>
        <dbReference type="ARBA" id="ARBA00023136"/>
    </source>
</evidence>
<dbReference type="GO" id="GO:0006935">
    <property type="term" value="P:chemotaxis"/>
    <property type="evidence" value="ECO:0007669"/>
    <property type="project" value="UniProtKB-ARBA"/>
</dbReference>
<protein>
    <submittedName>
        <fullName evidence="11">Methyl-accepting chemotaxis protein</fullName>
    </submittedName>
</protein>
<comment type="subcellular location">
    <subcellularLocation>
        <location evidence="1">Membrane</location>
        <topology evidence="1">Multi-pass membrane protein</topology>
    </subcellularLocation>
</comment>
<feature type="domain" description="HAMP" evidence="10">
    <location>
        <begin position="289"/>
        <end position="342"/>
    </location>
</feature>
<dbReference type="InterPro" id="IPR032255">
    <property type="entry name" value="HBM"/>
</dbReference>
<dbReference type="Gene3D" id="1.10.287.950">
    <property type="entry name" value="Methyl-accepting chemotaxis protein"/>
    <property type="match status" value="1"/>
</dbReference>
<evidence type="ECO:0000256" key="3">
    <source>
        <dbReference type="ARBA" id="ARBA00022989"/>
    </source>
</evidence>
<keyword evidence="5 7" id="KW-0807">Transducer</keyword>
<evidence type="ECO:0000256" key="6">
    <source>
        <dbReference type="ARBA" id="ARBA00029447"/>
    </source>
</evidence>
<dbReference type="SUPFAM" id="SSF58104">
    <property type="entry name" value="Methyl-accepting chemotaxis protein (MCP) signaling domain"/>
    <property type="match status" value="1"/>
</dbReference>
<evidence type="ECO:0000256" key="2">
    <source>
        <dbReference type="ARBA" id="ARBA00022692"/>
    </source>
</evidence>
<dbReference type="InterPro" id="IPR004089">
    <property type="entry name" value="MCPsignal_dom"/>
</dbReference>
<reference evidence="11 12" key="1">
    <citation type="submission" date="2018-08" db="EMBL/GenBank/DDBJ databases">
        <title>Thalassotalea euphylliae genome.</title>
        <authorList>
            <person name="Summers S."/>
            <person name="Rice S.A."/>
            <person name="Freckelton M.L."/>
            <person name="Nedved B.T."/>
            <person name="Hadfield M.G."/>
        </authorList>
    </citation>
    <scope>NUCLEOTIDE SEQUENCE [LARGE SCALE GENOMIC DNA]</scope>
    <source>
        <strain evidence="11 12">H1</strain>
    </source>
</reference>
<organism evidence="11 12">
    <name type="scientific">Thalassotalea euphylliae</name>
    <dbReference type="NCBI Taxonomy" id="1655234"/>
    <lineage>
        <taxon>Bacteria</taxon>
        <taxon>Pseudomonadati</taxon>
        <taxon>Pseudomonadota</taxon>
        <taxon>Gammaproteobacteria</taxon>
        <taxon>Alteromonadales</taxon>
        <taxon>Colwelliaceae</taxon>
        <taxon>Thalassotalea</taxon>
    </lineage>
</organism>
<dbReference type="PANTHER" id="PTHR32089">
    <property type="entry name" value="METHYL-ACCEPTING CHEMOTAXIS PROTEIN MCPB"/>
    <property type="match status" value="1"/>
</dbReference>
<evidence type="ECO:0000256" key="5">
    <source>
        <dbReference type="ARBA" id="ARBA00023224"/>
    </source>
</evidence>
<evidence type="ECO:0000313" key="11">
    <source>
        <dbReference type="EMBL" id="REL25295.1"/>
    </source>
</evidence>
<feature type="domain" description="Methyl-accepting transducer" evidence="9">
    <location>
        <begin position="347"/>
        <end position="583"/>
    </location>
</feature>
<dbReference type="GO" id="GO:0016020">
    <property type="term" value="C:membrane"/>
    <property type="evidence" value="ECO:0007669"/>
    <property type="project" value="UniProtKB-SubCell"/>
</dbReference>
<accession>A0A3E0TMM7</accession>
<evidence type="ECO:0000259" key="10">
    <source>
        <dbReference type="PROSITE" id="PS50885"/>
    </source>
</evidence>
<evidence type="ECO:0000256" key="7">
    <source>
        <dbReference type="PROSITE-ProRule" id="PRU00284"/>
    </source>
</evidence>
<dbReference type="AlphaFoldDB" id="A0A3E0TMM7"/>
<dbReference type="OrthoDB" id="8724845at2"/>
<keyword evidence="3 8" id="KW-1133">Transmembrane helix</keyword>
<dbReference type="CDD" id="cd06225">
    <property type="entry name" value="HAMP"/>
    <property type="match status" value="1"/>
</dbReference>
<evidence type="ECO:0000256" key="8">
    <source>
        <dbReference type="SAM" id="Phobius"/>
    </source>
</evidence>
<gene>
    <name evidence="11" type="ORF">DXX93_01130</name>
</gene>
<comment type="caution">
    <text evidence="11">The sequence shown here is derived from an EMBL/GenBank/DDBJ whole genome shotgun (WGS) entry which is preliminary data.</text>
</comment>
<keyword evidence="2 8" id="KW-0812">Transmembrane</keyword>
<dbReference type="CDD" id="cd11386">
    <property type="entry name" value="MCP_signal"/>
    <property type="match status" value="1"/>
</dbReference>
<dbReference type="Pfam" id="PF00672">
    <property type="entry name" value="HAMP"/>
    <property type="match status" value="1"/>
</dbReference>
<sequence length="619" mass="68079">MLIKQKLLLNTAVSVVSMLFMLGLLAFTISSLDNSIQVARHIGNVESEILQLRRHEKDFLARKDLKYVDKYQASMTQLKSEVSQLAKQFQLLGWDASQIQTMQTVLADYQSSFTTLVNTQQKIGLHPKDGLYGALRDAVHDVETLIGKDDYQLLSGMLQLRRNEKDFMLRLDEKYVTRLQSNVTKLIEDVKASAFDGDKQANITRLLTSYQNAFLNLANEQGKLGLDQNSGIQGQMRSTIHRVEEILEQLVTISANEVAQYTAFVERLAIIVFVILLVLAIGFTAYMIKSILASINRLKTTMLAISESNDLTIAIDTGGNDELSQMAKVFETMVSNFRNLIIEVNQSVTTLNDATQQVAQNISVTTQGVASQIEETDMVATAVTEMVATVDEIANNTQEAAHKAEVTNDNAAHGKQGVDQTIGQIGSLSQNLAESEQIVQALAQDSETIGSVLDVIRGIAEQTNLLALNAAIEAARAGEQGRGFAVVADEVRTLASRTQDSTQEIESIISALQNRTQQIVAHIADCREQGDDSSTQADSAGQMLDEITQDVSTIMEMNTAIAMAIKEQSAVATEVNKHVVLIRDVAEQSGQMAQQNEQMSHELSEQAHKLQLEVNRFTV</sequence>
<dbReference type="InterPro" id="IPR003660">
    <property type="entry name" value="HAMP_dom"/>
</dbReference>
<dbReference type="PROSITE" id="PS50885">
    <property type="entry name" value="HAMP"/>
    <property type="match status" value="1"/>
</dbReference>
<name>A0A3E0TMM7_9GAMM</name>
<evidence type="ECO:0000313" key="12">
    <source>
        <dbReference type="Proteomes" id="UP000256478"/>
    </source>
</evidence>